<accession>Q1ZRW1</accession>
<name>Q1ZRW1_PHOAS</name>
<protein>
    <submittedName>
        <fullName evidence="1">Uncharacterized protein</fullName>
    </submittedName>
</protein>
<dbReference type="Proteomes" id="UP000001603">
    <property type="component" value="Unassembled WGS sequence"/>
</dbReference>
<reference evidence="1 2" key="1">
    <citation type="journal article" date="2009" name="Proc. Natl. Acad. Sci. U.S.A.">
        <title>The genomic basis of trophic strategy in marine bacteria.</title>
        <authorList>
            <person name="Lauro F.M."/>
            <person name="McDougald D."/>
            <person name="Thomas T."/>
            <person name="Williams T.J."/>
            <person name="Egan S."/>
            <person name="Rice S."/>
            <person name="DeMaere M.Z."/>
            <person name="Ting L."/>
            <person name="Ertan H."/>
            <person name="Johnson J."/>
            <person name="Ferriera S."/>
            <person name="Lapidus A."/>
            <person name="Anderson I."/>
            <person name="Kyrpides N."/>
            <person name="Munk A.C."/>
            <person name="Detter C."/>
            <person name="Han C.S."/>
            <person name="Brown M.V."/>
            <person name="Robb F.T."/>
            <person name="Kjelleberg S."/>
            <person name="Cavicchioli R."/>
        </authorList>
    </citation>
    <scope>NUCLEOTIDE SEQUENCE [LARGE SCALE GENOMIC DNA]</scope>
    <source>
        <strain evidence="1 2">S14</strain>
    </source>
</reference>
<comment type="caution">
    <text evidence="1">The sequence shown here is derived from an EMBL/GenBank/DDBJ whole genome shotgun (WGS) entry which is preliminary data.</text>
</comment>
<proteinExistence type="predicted"/>
<dbReference type="AlphaFoldDB" id="Q1ZRW1"/>
<evidence type="ECO:0000313" key="2">
    <source>
        <dbReference type="Proteomes" id="UP000001603"/>
    </source>
</evidence>
<sequence length="27" mass="3237">MRKVWVERNKEKAMKNLAAYTARLLIC</sequence>
<dbReference type="HOGENOM" id="CLU_3414903_0_0_6"/>
<evidence type="ECO:0000313" key="1">
    <source>
        <dbReference type="EMBL" id="EAS65216.1"/>
    </source>
</evidence>
<gene>
    <name evidence="1" type="ORF">VAS14_05833</name>
</gene>
<organism evidence="1 2">
    <name type="scientific">Photobacterium angustum (strain S14 / CCUG 15956)</name>
    <name type="common">Vibrio sp. (strain S14 / CCUG 15956)</name>
    <dbReference type="NCBI Taxonomy" id="314292"/>
    <lineage>
        <taxon>Bacteria</taxon>
        <taxon>Pseudomonadati</taxon>
        <taxon>Pseudomonadota</taxon>
        <taxon>Gammaproteobacteria</taxon>
        <taxon>Vibrionales</taxon>
        <taxon>Vibrionaceae</taxon>
        <taxon>Photobacterium</taxon>
    </lineage>
</organism>
<dbReference type="EMBL" id="AAOJ01000002">
    <property type="protein sequence ID" value="EAS65216.1"/>
    <property type="molecule type" value="Genomic_DNA"/>
</dbReference>